<dbReference type="Proteomes" id="UP000537130">
    <property type="component" value="Unassembled WGS sequence"/>
</dbReference>
<evidence type="ECO:0000256" key="1">
    <source>
        <dbReference type="SAM" id="MobiDB-lite"/>
    </source>
</evidence>
<proteinExistence type="predicted"/>
<reference evidence="2 3" key="1">
    <citation type="submission" date="2020-08" db="EMBL/GenBank/DDBJ databases">
        <title>Genomic Encyclopedia of Type Strains, Phase III (KMG-III): the genomes of soil and plant-associated and newly described type strains.</title>
        <authorList>
            <person name="Whitman W."/>
        </authorList>
    </citation>
    <scope>NUCLEOTIDE SEQUENCE [LARGE SCALE GENOMIC DNA]</scope>
    <source>
        <strain evidence="2 3">CECT 8654</strain>
    </source>
</reference>
<accession>A0A7W4Z6I4</accession>
<dbReference type="EMBL" id="JACHWY010000001">
    <property type="protein sequence ID" value="MBB3046936.1"/>
    <property type="molecule type" value="Genomic_DNA"/>
</dbReference>
<organism evidence="2 3">
    <name type="scientific">Litorivivens lipolytica</name>
    <dbReference type="NCBI Taxonomy" id="1524264"/>
    <lineage>
        <taxon>Bacteria</taxon>
        <taxon>Pseudomonadati</taxon>
        <taxon>Pseudomonadota</taxon>
        <taxon>Gammaproteobacteria</taxon>
        <taxon>Litorivivens</taxon>
    </lineage>
</organism>
<evidence type="ECO:0000313" key="3">
    <source>
        <dbReference type="Proteomes" id="UP000537130"/>
    </source>
</evidence>
<name>A0A7W4Z6I4_9GAMM</name>
<feature type="region of interest" description="Disordered" evidence="1">
    <location>
        <begin position="58"/>
        <end position="87"/>
    </location>
</feature>
<comment type="caution">
    <text evidence="2">The sequence shown here is derived from an EMBL/GenBank/DDBJ whole genome shotgun (WGS) entry which is preliminary data.</text>
</comment>
<keyword evidence="3" id="KW-1185">Reference proteome</keyword>
<gene>
    <name evidence="2" type="ORF">FHR99_001172</name>
</gene>
<dbReference type="AlphaFoldDB" id="A0A7W4Z6I4"/>
<evidence type="ECO:0000313" key="2">
    <source>
        <dbReference type="EMBL" id="MBB3046936.1"/>
    </source>
</evidence>
<sequence>MKDMVQPGDEQCPFSFNFDEKTFKPGDVVSYRVDGSLGDMPFVGVLLEVHEDHVVLCHDDGNRPPKSHPMRGTRESRPRVSEEDALK</sequence>
<feature type="compositionally biased region" description="Basic and acidic residues" evidence="1">
    <location>
        <begin position="72"/>
        <end position="87"/>
    </location>
</feature>
<protein>
    <submittedName>
        <fullName evidence="2">Uncharacterized protein YijF (DUF1287 family)</fullName>
    </submittedName>
</protein>